<feature type="domain" description="ABC transporter" evidence="6">
    <location>
        <begin position="17"/>
        <end position="249"/>
    </location>
</feature>
<reference evidence="7 8" key="1">
    <citation type="submission" date="2023-07" db="EMBL/GenBank/DDBJ databases">
        <title>Sorghum-associated microbial communities from plants grown in Nebraska, USA.</title>
        <authorList>
            <person name="Schachtman D."/>
        </authorList>
    </citation>
    <scope>NUCLEOTIDE SEQUENCE [LARGE SCALE GENOMIC DNA]</scope>
    <source>
        <strain evidence="7 8">BE240</strain>
    </source>
</reference>
<proteinExistence type="inferred from homology"/>
<protein>
    <submittedName>
        <fullName evidence="7">Tungstate transport system ATP-binding protein</fullName>
    </submittedName>
</protein>
<name>A0ABU1VE44_9BURK</name>
<dbReference type="SMART" id="SM00382">
    <property type="entry name" value="AAA"/>
    <property type="match status" value="1"/>
</dbReference>
<keyword evidence="3" id="KW-0472">Membrane</keyword>
<dbReference type="PROSITE" id="PS00211">
    <property type="entry name" value="ABC_TRANSPORTER_1"/>
    <property type="match status" value="1"/>
</dbReference>
<dbReference type="Gene3D" id="3.40.50.300">
    <property type="entry name" value="P-loop containing nucleotide triphosphate hydrolases"/>
    <property type="match status" value="1"/>
</dbReference>
<gene>
    <name evidence="7" type="ORF">J2X09_003499</name>
</gene>
<evidence type="ECO:0000256" key="2">
    <source>
        <dbReference type="ARBA" id="ARBA00022448"/>
    </source>
</evidence>
<evidence type="ECO:0000313" key="7">
    <source>
        <dbReference type="EMBL" id="MDR7095747.1"/>
    </source>
</evidence>
<dbReference type="InterPro" id="IPR003439">
    <property type="entry name" value="ABC_transporter-like_ATP-bd"/>
</dbReference>
<dbReference type="PANTHER" id="PTHR42788:SF13">
    <property type="entry name" value="ALIPHATIC SULFONATES IMPORT ATP-BINDING PROTEIN SSUB"/>
    <property type="match status" value="1"/>
</dbReference>
<keyword evidence="8" id="KW-1185">Reference proteome</keyword>
<evidence type="ECO:0000256" key="5">
    <source>
        <dbReference type="ARBA" id="ARBA00022840"/>
    </source>
</evidence>
<evidence type="ECO:0000313" key="8">
    <source>
        <dbReference type="Proteomes" id="UP001265550"/>
    </source>
</evidence>
<dbReference type="SUPFAM" id="SSF52540">
    <property type="entry name" value="P-loop containing nucleoside triphosphate hydrolases"/>
    <property type="match status" value="1"/>
</dbReference>
<accession>A0ABU1VE44</accession>
<keyword evidence="3" id="KW-1003">Cell membrane</keyword>
<evidence type="ECO:0000256" key="3">
    <source>
        <dbReference type="ARBA" id="ARBA00022475"/>
    </source>
</evidence>
<dbReference type="InterPro" id="IPR027417">
    <property type="entry name" value="P-loop_NTPase"/>
</dbReference>
<keyword evidence="2" id="KW-0813">Transport</keyword>
<sequence length="258" mass="28384">MPSTARHAVAATPCFDLRGVQVHLGPASRLQALTDIFLRIGEGERVALVGANGSGKSTLLRTLHGLQRPSTGELHTPAHQRVAMLFQRPHMLRMSARRNIQLGLWLRGVPARQTRALALQALERVEMGHLAERNARALSGGQQQRLALARAWALRPAVWLLDESTASLDPHAKREVEALIAEFTAAGQRDVDGQPTGRPTTLVFSSHNLGQVKRLASRVVYLEQGRLLADLPVKDFFNHDLLRSLCPQAHLFVQGESL</sequence>
<dbReference type="InterPro" id="IPR003593">
    <property type="entry name" value="AAA+_ATPase"/>
</dbReference>
<dbReference type="Pfam" id="PF00005">
    <property type="entry name" value="ABC_tran"/>
    <property type="match status" value="1"/>
</dbReference>
<comment type="caution">
    <text evidence="7">The sequence shown here is derived from an EMBL/GenBank/DDBJ whole genome shotgun (WGS) entry which is preliminary data.</text>
</comment>
<dbReference type="InterPro" id="IPR017871">
    <property type="entry name" value="ABC_transporter-like_CS"/>
</dbReference>
<keyword evidence="4" id="KW-0547">Nucleotide-binding</keyword>
<comment type="similarity">
    <text evidence="1">Belongs to the ABC transporter superfamily.</text>
</comment>
<dbReference type="PROSITE" id="PS50893">
    <property type="entry name" value="ABC_TRANSPORTER_2"/>
    <property type="match status" value="1"/>
</dbReference>
<evidence type="ECO:0000256" key="1">
    <source>
        <dbReference type="ARBA" id="ARBA00005417"/>
    </source>
</evidence>
<keyword evidence="5 7" id="KW-0067">ATP-binding</keyword>
<organism evidence="7 8">
    <name type="scientific">Hydrogenophaga laconesensis</name>
    <dbReference type="NCBI Taxonomy" id="1805971"/>
    <lineage>
        <taxon>Bacteria</taxon>
        <taxon>Pseudomonadati</taxon>
        <taxon>Pseudomonadota</taxon>
        <taxon>Betaproteobacteria</taxon>
        <taxon>Burkholderiales</taxon>
        <taxon>Comamonadaceae</taxon>
        <taxon>Hydrogenophaga</taxon>
    </lineage>
</organism>
<dbReference type="Proteomes" id="UP001265550">
    <property type="component" value="Unassembled WGS sequence"/>
</dbReference>
<dbReference type="GO" id="GO:0005524">
    <property type="term" value="F:ATP binding"/>
    <property type="evidence" value="ECO:0007669"/>
    <property type="project" value="UniProtKB-KW"/>
</dbReference>
<evidence type="ECO:0000256" key="4">
    <source>
        <dbReference type="ARBA" id="ARBA00022741"/>
    </source>
</evidence>
<dbReference type="PANTHER" id="PTHR42788">
    <property type="entry name" value="TAURINE IMPORT ATP-BINDING PROTEIN-RELATED"/>
    <property type="match status" value="1"/>
</dbReference>
<dbReference type="InterPro" id="IPR050166">
    <property type="entry name" value="ABC_transporter_ATP-bind"/>
</dbReference>
<dbReference type="EMBL" id="JAVDWE010000010">
    <property type="protein sequence ID" value="MDR7095747.1"/>
    <property type="molecule type" value="Genomic_DNA"/>
</dbReference>
<evidence type="ECO:0000259" key="6">
    <source>
        <dbReference type="PROSITE" id="PS50893"/>
    </source>
</evidence>